<dbReference type="AlphaFoldDB" id="A0A3F2RJH8"/>
<dbReference type="SUPFAM" id="SSF47473">
    <property type="entry name" value="EF-hand"/>
    <property type="match status" value="1"/>
</dbReference>
<dbReference type="PROSITE" id="PS50222">
    <property type="entry name" value="EF_HAND_2"/>
    <property type="match status" value="1"/>
</dbReference>
<feature type="domain" description="EF-hand" evidence="3">
    <location>
        <begin position="174"/>
        <end position="209"/>
    </location>
</feature>
<dbReference type="InterPro" id="IPR011992">
    <property type="entry name" value="EF-hand-dom_pair"/>
</dbReference>
<evidence type="ECO:0000313" key="6">
    <source>
        <dbReference type="Proteomes" id="UP000277300"/>
    </source>
</evidence>
<name>A0A3F2RJH8_9STRA</name>
<evidence type="ECO:0000259" key="3">
    <source>
        <dbReference type="PROSITE" id="PS50222"/>
    </source>
</evidence>
<evidence type="ECO:0000256" key="1">
    <source>
        <dbReference type="ARBA" id="ARBA00022837"/>
    </source>
</evidence>
<dbReference type="Pfam" id="PF13202">
    <property type="entry name" value="EF-hand_5"/>
    <property type="match status" value="1"/>
</dbReference>
<dbReference type="InterPro" id="IPR018247">
    <property type="entry name" value="EF_Hand_1_Ca_BS"/>
</dbReference>
<gene>
    <name evidence="5" type="ORF">BBJ29_004617</name>
    <name evidence="4" type="ORF">BBP00_00006993</name>
</gene>
<feature type="region of interest" description="Disordered" evidence="2">
    <location>
        <begin position="1"/>
        <end position="22"/>
    </location>
</feature>
<organism evidence="4 6">
    <name type="scientific">Phytophthora kernoviae</name>
    <dbReference type="NCBI Taxonomy" id="325452"/>
    <lineage>
        <taxon>Eukaryota</taxon>
        <taxon>Sar</taxon>
        <taxon>Stramenopiles</taxon>
        <taxon>Oomycota</taxon>
        <taxon>Peronosporomycetes</taxon>
        <taxon>Peronosporales</taxon>
        <taxon>Peronosporaceae</taxon>
        <taxon>Phytophthora</taxon>
    </lineage>
</organism>
<sequence>MSVPTGAAAPVPIQSGPMPLQVTPPPQLTIPTNAQSLEQLLQHFVRVYEERLLVDIAANLYREFARGGGIQHEDIGKLLSHFPPKVVEGVFARYDQAGRDVVDARGFLALVRYLNFGNGFCDACFAPIGEHERGGVSGEVHPANHRFVPAQEMLEMLAPPPEDRDQLPNGVGVFLRTHIATLFTQMDQNRDGRITHDEFRAFQRAQGCADSYVDFLLSFGGAGDGLISKKELLYLVTGQKMTRQCDECSALKFVGQDQILSCLECISDYDVCVDCWQSGRCQHEHANFRMAEPFQLRFAGLCYRYSHDDLWLLSVGSYDLWAAYEPFLGDRLRNYARLGPPQAYGHYMLPKFTQPPSTAFFERHYGAAIAAANASGSGQQQQSNNGTGNGIFSTGLDIFNEQIPDFTQDTTLASPQPFDWASATGEILSWFY</sequence>
<proteinExistence type="predicted"/>
<reference evidence="6 7" key="1">
    <citation type="submission" date="2018-07" db="EMBL/GenBank/DDBJ databases">
        <title>Genome sequencing of oomycete isolates from Chile give support for New Zealand origin for Phytophthora kernoviae and make available the first Nothophytophthora sp. genome.</title>
        <authorList>
            <person name="Studholme D.J."/>
            <person name="Sanfuentes E."/>
            <person name="Panda P."/>
            <person name="Hill R."/>
            <person name="Sambles C."/>
            <person name="Grant M."/>
            <person name="Williams N.M."/>
            <person name="Mcdougal R.L."/>
        </authorList>
    </citation>
    <scope>NUCLEOTIDE SEQUENCE [LARGE SCALE GENOMIC DNA]</scope>
    <source>
        <strain evidence="4">Chile6</strain>
        <strain evidence="5">Chile7</strain>
    </source>
</reference>
<dbReference type="Proteomes" id="UP000284657">
    <property type="component" value="Unassembled WGS sequence"/>
</dbReference>
<evidence type="ECO:0000313" key="5">
    <source>
        <dbReference type="EMBL" id="RLN66556.1"/>
    </source>
</evidence>
<comment type="caution">
    <text evidence="4">The sequence shown here is derived from an EMBL/GenBank/DDBJ whole genome shotgun (WGS) entry which is preliminary data.</text>
</comment>
<evidence type="ECO:0000313" key="4">
    <source>
        <dbReference type="EMBL" id="RLN58463.1"/>
    </source>
</evidence>
<dbReference type="GO" id="GO:0005509">
    <property type="term" value="F:calcium ion binding"/>
    <property type="evidence" value="ECO:0007669"/>
    <property type="project" value="InterPro"/>
</dbReference>
<evidence type="ECO:0000313" key="7">
    <source>
        <dbReference type="Proteomes" id="UP000284657"/>
    </source>
</evidence>
<dbReference type="EMBL" id="MBDO02000261">
    <property type="protein sequence ID" value="RLN58463.1"/>
    <property type="molecule type" value="Genomic_DNA"/>
</dbReference>
<dbReference type="OrthoDB" id="121432at2759"/>
<dbReference type="Gene3D" id="1.10.238.10">
    <property type="entry name" value="EF-hand"/>
    <property type="match status" value="1"/>
</dbReference>
<accession>A0A3F2RJH8</accession>
<evidence type="ECO:0000256" key="2">
    <source>
        <dbReference type="SAM" id="MobiDB-lite"/>
    </source>
</evidence>
<keyword evidence="1" id="KW-0106">Calcium</keyword>
<dbReference type="EMBL" id="MBAD02000509">
    <property type="protein sequence ID" value="RLN66556.1"/>
    <property type="molecule type" value="Genomic_DNA"/>
</dbReference>
<protein>
    <recommendedName>
        <fullName evidence="3">EF-hand domain-containing protein</fullName>
    </recommendedName>
</protein>
<dbReference type="PROSITE" id="PS00018">
    <property type="entry name" value="EF_HAND_1"/>
    <property type="match status" value="1"/>
</dbReference>
<dbReference type="InterPro" id="IPR002048">
    <property type="entry name" value="EF_hand_dom"/>
</dbReference>
<dbReference type="Proteomes" id="UP000277300">
    <property type="component" value="Unassembled WGS sequence"/>
</dbReference>